<dbReference type="InterPro" id="IPR025714">
    <property type="entry name" value="Methyltranfer_dom"/>
</dbReference>
<dbReference type="SUPFAM" id="SSF53335">
    <property type="entry name" value="S-adenosyl-L-methionine-dependent methyltransferases"/>
    <property type="match status" value="1"/>
</dbReference>
<evidence type="ECO:0000313" key="11">
    <source>
        <dbReference type="Proteomes" id="UP001347796"/>
    </source>
</evidence>
<comment type="catalytic activity">
    <reaction evidence="7">
        <text>arsenic triglutathione + 2 [thioredoxin]-dithiol + 2 S-adenosyl-L-methionine + H2O = dimethylarsinous acid + 2 [thioredoxin]-disulfide + 3 glutathione + 2 S-adenosyl-L-homocysteine + 2 H(+)</text>
        <dbReference type="Rhea" id="RHEA:69464"/>
        <dbReference type="Rhea" id="RHEA-COMP:10698"/>
        <dbReference type="Rhea" id="RHEA-COMP:10700"/>
        <dbReference type="ChEBI" id="CHEBI:15377"/>
        <dbReference type="ChEBI" id="CHEBI:15378"/>
        <dbReference type="ChEBI" id="CHEBI:23808"/>
        <dbReference type="ChEBI" id="CHEBI:29950"/>
        <dbReference type="ChEBI" id="CHEBI:50058"/>
        <dbReference type="ChEBI" id="CHEBI:57856"/>
        <dbReference type="ChEBI" id="CHEBI:57925"/>
        <dbReference type="ChEBI" id="CHEBI:59789"/>
        <dbReference type="ChEBI" id="CHEBI:183640"/>
        <dbReference type="EC" id="2.1.1.137"/>
    </reaction>
</comment>
<keyword evidence="1" id="KW-0808">Transferase</keyword>
<dbReference type="Gene3D" id="3.40.5.100">
    <property type="match status" value="1"/>
</dbReference>
<gene>
    <name evidence="10" type="ORF">SNE40_019439</name>
</gene>
<name>A0AAN8JB54_PATCE</name>
<evidence type="ECO:0000256" key="4">
    <source>
        <dbReference type="ARBA" id="ARBA00034521"/>
    </source>
</evidence>
<dbReference type="CDD" id="cd02440">
    <property type="entry name" value="AdoMet_MTases"/>
    <property type="match status" value="1"/>
</dbReference>
<feature type="domain" description="Methyltransferase" evidence="9">
    <location>
        <begin position="68"/>
        <end position="217"/>
    </location>
</feature>
<evidence type="ECO:0000256" key="6">
    <source>
        <dbReference type="ARBA" id="ARBA00047941"/>
    </source>
</evidence>
<comment type="catalytic activity">
    <reaction evidence="6">
        <text>arsenic triglutathione + [thioredoxin]-dithiol + S-adenosyl-L-methionine + 2 H2O = methylarsonous acid + [thioredoxin]-disulfide + 3 glutathione + S-adenosyl-L-homocysteine + H(+)</text>
        <dbReference type="Rhea" id="RHEA:69460"/>
        <dbReference type="Rhea" id="RHEA-COMP:10698"/>
        <dbReference type="Rhea" id="RHEA-COMP:10700"/>
        <dbReference type="ChEBI" id="CHEBI:15377"/>
        <dbReference type="ChEBI" id="CHEBI:15378"/>
        <dbReference type="ChEBI" id="CHEBI:17826"/>
        <dbReference type="ChEBI" id="CHEBI:29950"/>
        <dbReference type="ChEBI" id="CHEBI:50058"/>
        <dbReference type="ChEBI" id="CHEBI:57856"/>
        <dbReference type="ChEBI" id="CHEBI:57925"/>
        <dbReference type="ChEBI" id="CHEBI:59789"/>
        <dbReference type="ChEBI" id="CHEBI:183640"/>
        <dbReference type="EC" id="2.1.1.137"/>
    </reaction>
</comment>
<dbReference type="AlphaFoldDB" id="A0AAN8JB54"/>
<dbReference type="PANTHER" id="PTHR43675:SF8">
    <property type="entry name" value="ARSENITE METHYLTRANSFERASE"/>
    <property type="match status" value="1"/>
</dbReference>
<evidence type="ECO:0000256" key="3">
    <source>
        <dbReference type="ARBA" id="ARBA00034487"/>
    </source>
</evidence>
<dbReference type="InterPro" id="IPR026669">
    <property type="entry name" value="Arsenite_MeTrfase-like"/>
</dbReference>
<dbReference type="Pfam" id="PF13847">
    <property type="entry name" value="Methyltransf_31"/>
    <property type="match status" value="1"/>
</dbReference>
<dbReference type="EMBL" id="JAZGQO010000014">
    <property type="protein sequence ID" value="KAK6171199.1"/>
    <property type="molecule type" value="Genomic_DNA"/>
</dbReference>
<evidence type="ECO:0000259" key="9">
    <source>
        <dbReference type="Pfam" id="PF13847"/>
    </source>
</evidence>
<proteinExistence type="inferred from homology"/>
<protein>
    <recommendedName>
        <fullName evidence="5">Arsenite methyltransferase</fullName>
        <ecNumber evidence="4">2.1.1.137</ecNumber>
    </recommendedName>
</protein>
<comment type="similarity">
    <text evidence="3">Belongs to the methyltransferase superfamily. Arsenite methyltransferase family.</text>
</comment>
<sequence length="346" mass="38437">MSSCETGACTLDTVKDIYNAWSQSGSEFKYGYSGTLDSKIKEALSLVHPEITKRFYGCGVAVPEKLQGQNVLDLGCGSGRESFVISSLIGPHGHVTGIDMTEDLVQVANEYIDYHKEKYGIEKTNIEFKLGYVEKLGEIGIGADSCDVLVSNGVINLTPDKKAVLAEAYRVLKTGGELYFSDVYCSTELSDDVRKNQHLWGQCIAGTLWWKKLFDMTKEIGFSEPRLVEVAPVPICGKQYKDLLGDARFLSATYRLFKLPKKTSAPAILQYQGDIPGCENAFRLDVRNIFKKGELRPVDETVATIITTSRFKDNFKIIQNQVINPFDYLDELDAGGNRPVDAYSVE</sequence>
<dbReference type="EC" id="2.1.1.137" evidence="4"/>
<keyword evidence="11" id="KW-1185">Reference proteome</keyword>
<evidence type="ECO:0000256" key="5">
    <source>
        <dbReference type="ARBA" id="ARBA00034545"/>
    </source>
</evidence>
<comment type="caution">
    <text evidence="10">The sequence shown here is derived from an EMBL/GenBank/DDBJ whole genome shotgun (WGS) entry which is preliminary data.</text>
</comment>
<comment type="catalytic activity">
    <reaction evidence="8">
        <text>arsenic triglutathione + 3 [thioredoxin]-dithiol + 3 S-adenosyl-L-methionine = trimethylarsine + 3 [thioredoxin]-disulfide + 3 glutathione + 3 S-adenosyl-L-homocysteine + 3 H(+)</text>
        <dbReference type="Rhea" id="RHEA:69432"/>
        <dbReference type="Rhea" id="RHEA-COMP:10698"/>
        <dbReference type="Rhea" id="RHEA-COMP:10700"/>
        <dbReference type="ChEBI" id="CHEBI:15378"/>
        <dbReference type="ChEBI" id="CHEBI:27130"/>
        <dbReference type="ChEBI" id="CHEBI:29950"/>
        <dbReference type="ChEBI" id="CHEBI:50058"/>
        <dbReference type="ChEBI" id="CHEBI:57856"/>
        <dbReference type="ChEBI" id="CHEBI:57925"/>
        <dbReference type="ChEBI" id="CHEBI:59789"/>
        <dbReference type="ChEBI" id="CHEBI:183640"/>
        <dbReference type="EC" id="2.1.1.137"/>
    </reaction>
</comment>
<accession>A0AAN8JB54</accession>
<dbReference type="GO" id="GO:0030791">
    <property type="term" value="F:arsenite methyltransferase activity"/>
    <property type="evidence" value="ECO:0007669"/>
    <property type="project" value="UniProtKB-EC"/>
</dbReference>
<evidence type="ECO:0000256" key="7">
    <source>
        <dbReference type="ARBA" id="ARBA00047943"/>
    </source>
</evidence>
<dbReference type="Gene3D" id="3.40.50.150">
    <property type="entry name" value="Vaccinia Virus protein VP39"/>
    <property type="match status" value="1"/>
</dbReference>
<evidence type="ECO:0000313" key="10">
    <source>
        <dbReference type="EMBL" id="KAK6171199.1"/>
    </source>
</evidence>
<dbReference type="PANTHER" id="PTHR43675">
    <property type="entry name" value="ARSENITE METHYLTRANSFERASE"/>
    <property type="match status" value="1"/>
</dbReference>
<dbReference type="InterPro" id="IPR029063">
    <property type="entry name" value="SAM-dependent_MTases_sf"/>
</dbReference>
<reference evidence="10 11" key="1">
    <citation type="submission" date="2024-01" db="EMBL/GenBank/DDBJ databases">
        <title>The genome of the rayed Mediterranean limpet Patella caerulea (Linnaeus, 1758).</title>
        <authorList>
            <person name="Anh-Thu Weber A."/>
            <person name="Halstead-Nussloch G."/>
        </authorList>
    </citation>
    <scope>NUCLEOTIDE SEQUENCE [LARGE SCALE GENOMIC DNA]</scope>
    <source>
        <strain evidence="10">AATW-2023a</strain>
        <tissue evidence="10">Whole specimen</tissue>
    </source>
</reference>
<evidence type="ECO:0000256" key="2">
    <source>
        <dbReference type="ARBA" id="ARBA00022691"/>
    </source>
</evidence>
<keyword evidence="2" id="KW-0949">S-adenosyl-L-methionine</keyword>
<dbReference type="Proteomes" id="UP001347796">
    <property type="component" value="Unassembled WGS sequence"/>
</dbReference>
<organism evidence="10 11">
    <name type="scientific">Patella caerulea</name>
    <name type="common">Rayed Mediterranean limpet</name>
    <dbReference type="NCBI Taxonomy" id="87958"/>
    <lineage>
        <taxon>Eukaryota</taxon>
        <taxon>Metazoa</taxon>
        <taxon>Spiralia</taxon>
        <taxon>Lophotrochozoa</taxon>
        <taxon>Mollusca</taxon>
        <taxon>Gastropoda</taxon>
        <taxon>Patellogastropoda</taxon>
        <taxon>Patelloidea</taxon>
        <taxon>Patellidae</taxon>
        <taxon>Patella</taxon>
    </lineage>
</organism>
<evidence type="ECO:0000256" key="1">
    <source>
        <dbReference type="ARBA" id="ARBA00022679"/>
    </source>
</evidence>
<evidence type="ECO:0000256" key="8">
    <source>
        <dbReference type="ARBA" id="ARBA00048428"/>
    </source>
</evidence>